<gene>
    <name evidence="1" type="ORF">C2S_3784</name>
</gene>
<name>A0A2H3RY55_FUSFU</name>
<accession>A0A2H3RY55</accession>
<dbReference type="AlphaFoldDB" id="A0A2H3RY55"/>
<sequence>MFIYQGKFNWPEYADNETFTIIFPNGVVRANDPVYLFTQWTKDYNRVRKSKFFQTIVVSDVKQLSKTTDISFNLSGAQYNYAITTEQNYAKIKVDMSGRGTQKTFTLDRAWKPEGKVDHDAALRIWAGSIVIEDSAAVHGSAIDEQAIFILPEDYKDGKPVISSWQWTKDAAGKEKTTAFKGTPLKFISSDDKFSKFAFNNVHDFTCNWNRKTEKLDLEIKKGGKQVRAGELTLRAKVEPKAHSFDSDDLVPPTKKEVEFRLPQPQATLPRVLEPMPFPKTLLETLKHGAAFIEQAGYLTVQAQNKFTALDADFHKQTVLVETLKKDKKNLETEITSLTGQRNQANATIKQLNDRLAKAGDEYQKKVNELNDRIEHIKKDEKFDHEVINKLQEDLKKLYSEIKCLKNDLHQAQHDKDKLDHKIISLQEEIVILVGKVIELEIELKVQKDANSDLITKNGDLENKLNESLIAKNALQTLLATAEANYESTKTERDNALRDLTSTKAELETTKTELESKTGALKRKSDEFTKSERELKKALKQVEDRDGEAKTQEYLLDQANDNLDKAKENSRGREKGWTKLVNEYQEICFADEVDEAQVKDLGKRVEAFKKTYS</sequence>
<comment type="caution">
    <text evidence="1">The sequence shown here is derived from an EMBL/GenBank/DDBJ whole genome shotgun (WGS) entry which is preliminary data.</text>
</comment>
<reference evidence="1" key="1">
    <citation type="submission" date="2019-05" db="EMBL/GenBank/DDBJ databases">
        <authorList>
            <person name="Piombo E."/>
        </authorList>
    </citation>
    <scope>NUCLEOTIDE SEQUENCE</scope>
    <source>
        <strain evidence="1">C2S</strain>
    </source>
</reference>
<dbReference type="EMBL" id="CABFJX010000024">
    <property type="protein sequence ID" value="VTT58914.1"/>
    <property type="molecule type" value="Genomic_DNA"/>
</dbReference>
<evidence type="ECO:0000313" key="1">
    <source>
        <dbReference type="EMBL" id="VTT58914.1"/>
    </source>
</evidence>
<evidence type="ECO:0000313" key="2">
    <source>
        <dbReference type="Proteomes" id="UP000760494"/>
    </source>
</evidence>
<protein>
    <submittedName>
        <fullName evidence="1">Uncharacterized protein</fullName>
    </submittedName>
</protein>
<proteinExistence type="predicted"/>
<organism evidence="1 2">
    <name type="scientific">Fusarium fujikuroi</name>
    <name type="common">Bakanae and foot rot disease fungus</name>
    <name type="synonym">Gibberella fujikuroi</name>
    <dbReference type="NCBI Taxonomy" id="5127"/>
    <lineage>
        <taxon>Eukaryota</taxon>
        <taxon>Fungi</taxon>
        <taxon>Dikarya</taxon>
        <taxon>Ascomycota</taxon>
        <taxon>Pezizomycotina</taxon>
        <taxon>Sordariomycetes</taxon>
        <taxon>Hypocreomycetidae</taxon>
        <taxon>Hypocreales</taxon>
        <taxon>Nectriaceae</taxon>
        <taxon>Fusarium</taxon>
        <taxon>Fusarium fujikuroi species complex</taxon>
    </lineage>
</organism>
<dbReference type="Proteomes" id="UP000760494">
    <property type="component" value="Unassembled WGS sequence"/>
</dbReference>